<keyword evidence="7" id="KW-1185">Reference proteome</keyword>
<sequence>MSSREISLSGSSLPGLWRSPTYRKDNIRTTHLWLKGKKIDDNTNGLWRVHDGLYDFSTFIDKHPGGSDWLNYTKGTDITEAFESHHVKSSVRSYLKQYYVQPATGARFSPYTFHEDGFYRTLMRRAEPIIATIHTGPTLRSKIWIDILMVTTMATAILATATSSYALGFLAGFLMNLTVVGAHNFLHLRDNMRMYYFDFSFMSCKDWRVSHALSHHMYPNTLLDIELCFNEQIFQWLPLKDKPWGLRYGSWFYSPIIYALLFFLSFLQRVASILCGNRKALRLDITIPFIPLLLMYALSGKTFWDAFCMWIWIVGVNSFIFGFLGFNGAHHHPDIFHDGDAPRADRDFGLGQIDAVRDHVEFAHNLFIVLVTFGEHSLHHLFPTVDHTNLHHLYPVFQETCKEFEVKYKPLRLSQLFKGQYQRLAKNEPNLIPPEKIIN</sequence>
<dbReference type="PANTHER" id="PTHR16740">
    <property type="entry name" value="CYTOCHROME B5-RELATED PROTEIN-RELATED"/>
    <property type="match status" value="1"/>
</dbReference>
<comment type="caution">
    <text evidence="6">The sequence shown here is derived from an EMBL/GenBank/DDBJ whole genome shotgun (WGS) entry which is preliminary data.</text>
</comment>
<dbReference type="PROSITE" id="PS00191">
    <property type="entry name" value="CYTOCHROME_B5_1"/>
    <property type="match status" value="1"/>
</dbReference>
<keyword evidence="2 4" id="KW-0479">Metal-binding</keyword>
<dbReference type="Pfam" id="PF00173">
    <property type="entry name" value="Cyt-b5"/>
    <property type="match status" value="1"/>
</dbReference>
<dbReference type="InterPro" id="IPR053100">
    <property type="entry name" value="Cytochrome_b5-related"/>
</dbReference>
<dbReference type="InterPro" id="IPR036400">
    <property type="entry name" value="Cyt_B5-like_heme/steroid_sf"/>
</dbReference>
<dbReference type="FunCoup" id="A0A2J7QRI6">
    <property type="interactions" value="539"/>
</dbReference>
<dbReference type="GO" id="GO:0006629">
    <property type="term" value="P:lipid metabolic process"/>
    <property type="evidence" value="ECO:0007669"/>
    <property type="project" value="InterPro"/>
</dbReference>
<feature type="domain" description="Cytochrome b5 heme-binding" evidence="5">
    <location>
        <begin position="41"/>
        <end position="104"/>
    </location>
</feature>
<protein>
    <submittedName>
        <fullName evidence="6">Cytochrome b5-related protein</fullName>
    </submittedName>
</protein>
<evidence type="ECO:0000256" key="4">
    <source>
        <dbReference type="RuleBase" id="RU362121"/>
    </source>
</evidence>
<dbReference type="STRING" id="105785.A0A2J7QRI6"/>
<organism evidence="6 7">
    <name type="scientific">Cryptotermes secundus</name>
    <dbReference type="NCBI Taxonomy" id="105785"/>
    <lineage>
        <taxon>Eukaryota</taxon>
        <taxon>Metazoa</taxon>
        <taxon>Ecdysozoa</taxon>
        <taxon>Arthropoda</taxon>
        <taxon>Hexapoda</taxon>
        <taxon>Insecta</taxon>
        <taxon>Pterygota</taxon>
        <taxon>Neoptera</taxon>
        <taxon>Polyneoptera</taxon>
        <taxon>Dictyoptera</taxon>
        <taxon>Blattodea</taxon>
        <taxon>Blattoidea</taxon>
        <taxon>Termitoidae</taxon>
        <taxon>Kalotermitidae</taxon>
        <taxon>Cryptotermitinae</taxon>
        <taxon>Cryptotermes</taxon>
    </lineage>
</organism>
<proteinExistence type="inferred from homology"/>
<comment type="caution">
    <text evidence="4">Lacks conserved residue(s) required for the propagation of feature annotation.</text>
</comment>
<feature type="transmembrane region" description="Helical" evidence="4">
    <location>
        <begin position="250"/>
        <end position="268"/>
    </location>
</feature>
<keyword evidence="4" id="KW-0812">Transmembrane</keyword>
<keyword evidence="4" id="KW-1133">Transmembrane helix</keyword>
<feature type="transmembrane region" description="Helical" evidence="4">
    <location>
        <begin position="306"/>
        <end position="326"/>
    </location>
</feature>
<dbReference type="EMBL" id="NEVH01011894">
    <property type="protein sequence ID" value="PNF31212.1"/>
    <property type="molecule type" value="Genomic_DNA"/>
</dbReference>
<dbReference type="InParanoid" id="A0A2J7QRI6"/>
<evidence type="ECO:0000256" key="3">
    <source>
        <dbReference type="ARBA" id="ARBA00023004"/>
    </source>
</evidence>
<evidence type="ECO:0000256" key="1">
    <source>
        <dbReference type="ARBA" id="ARBA00022617"/>
    </source>
</evidence>
<dbReference type="OrthoDB" id="260519at2759"/>
<accession>A0A2J7QRI6</accession>
<reference evidence="6 7" key="1">
    <citation type="submission" date="2017-12" db="EMBL/GenBank/DDBJ databases">
        <title>Hemimetabolous genomes reveal molecular basis of termite eusociality.</title>
        <authorList>
            <person name="Harrison M.C."/>
            <person name="Jongepier E."/>
            <person name="Robertson H.M."/>
            <person name="Arning N."/>
            <person name="Bitard-Feildel T."/>
            <person name="Chao H."/>
            <person name="Childers C.P."/>
            <person name="Dinh H."/>
            <person name="Doddapaneni H."/>
            <person name="Dugan S."/>
            <person name="Gowin J."/>
            <person name="Greiner C."/>
            <person name="Han Y."/>
            <person name="Hu H."/>
            <person name="Hughes D.S.T."/>
            <person name="Huylmans A.-K."/>
            <person name="Kemena C."/>
            <person name="Kremer L.P.M."/>
            <person name="Lee S.L."/>
            <person name="Lopez-Ezquerra A."/>
            <person name="Mallet L."/>
            <person name="Monroy-Kuhn J.M."/>
            <person name="Moser A."/>
            <person name="Murali S.C."/>
            <person name="Muzny D.M."/>
            <person name="Otani S."/>
            <person name="Piulachs M.-D."/>
            <person name="Poelchau M."/>
            <person name="Qu J."/>
            <person name="Schaub F."/>
            <person name="Wada-Katsumata A."/>
            <person name="Worley K.C."/>
            <person name="Xie Q."/>
            <person name="Ylla G."/>
            <person name="Poulsen M."/>
            <person name="Gibbs R.A."/>
            <person name="Schal C."/>
            <person name="Richards S."/>
            <person name="Belles X."/>
            <person name="Korb J."/>
            <person name="Bornberg-Bauer E."/>
        </authorList>
    </citation>
    <scope>NUCLEOTIDE SEQUENCE [LARGE SCALE GENOMIC DNA]</scope>
    <source>
        <tissue evidence="6">Whole body</tissue>
    </source>
</reference>
<dbReference type="SMART" id="SM01117">
    <property type="entry name" value="Cyt-b5"/>
    <property type="match status" value="1"/>
</dbReference>
<dbReference type="InterPro" id="IPR005804">
    <property type="entry name" value="FA_desaturase_dom"/>
</dbReference>
<dbReference type="PANTHER" id="PTHR16740:SF1">
    <property type="entry name" value="CYTOCHROME B5-RELATED PROTEIN-RELATED"/>
    <property type="match status" value="1"/>
</dbReference>
<evidence type="ECO:0000256" key="2">
    <source>
        <dbReference type="ARBA" id="ARBA00022723"/>
    </source>
</evidence>
<feature type="transmembrane region" description="Helical" evidence="4">
    <location>
        <begin position="280"/>
        <end position="299"/>
    </location>
</feature>
<evidence type="ECO:0000313" key="6">
    <source>
        <dbReference type="EMBL" id="PNF31212.1"/>
    </source>
</evidence>
<keyword evidence="3 4" id="KW-0408">Iron</keyword>
<evidence type="ECO:0000313" key="7">
    <source>
        <dbReference type="Proteomes" id="UP000235965"/>
    </source>
</evidence>
<dbReference type="Gene3D" id="3.10.120.10">
    <property type="entry name" value="Cytochrome b5-like heme/steroid binding domain"/>
    <property type="match status" value="1"/>
</dbReference>
<keyword evidence="4" id="KW-0472">Membrane</keyword>
<dbReference type="Proteomes" id="UP000235965">
    <property type="component" value="Unassembled WGS sequence"/>
</dbReference>
<comment type="similarity">
    <text evidence="4">Belongs to the cytochrome b5 family.</text>
</comment>
<dbReference type="InterPro" id="IPR018506">
    <property type="entry name" value="Cyt_B5_heme-BS"/>
</dbReference>
<dbReference type="SUPFAM" id="SSF55856">
    <property type="entry name" value="Cytochrome b5-like heme/steroid binding domain"/>
    <property type="match status" value="1"/>
</dbReference>
<keyword evidence="1 4" id="KW-0349">Heme</keyword>
<evidence type="ECO:0000259" key="5">
    <source>
        <dbReference type="PROSITE" id="PS50255"/>
    </source>
</evidence>
<dbReference type="GO" id="GO:0020037">
    <property type="term" value="F:heme binding"/>
    <property type="evidence" value="ECO:0007669"/>
    <property type="project" value="UniProtKB-UniRule"/>
</dbReference>
<dbReference type="AlphaFoldDB" id="A0A2J7QRI6"/>
<name>A0A2J7QRI6_9NEOP</name>
<dbReference type="Pfam" id="PF00487">
    <property type="entry name" value="FA_desaturase"/>
    <property type="match status" value="1"/>
</dbReference>
<dbReference type="InterPro" id="IPR001199">
    <property type="entry name" value="Cyt_B5-like_heme/steroid-bd"/>
</dbReference>
<feature type="transmembrane region" description="Helical" evidence="4">
    <location>
        <begin position="167"/>
        <end position="186"/>
    </location>
</feature>
<dbReference type="GO" id="GO:0046872">
    <property type="term" value="F:metal ion binding"/>
    <property type="evidence" value="ECO:0007669"/>
    <property type="project" value="UniProtKB-UniRule"/>
</dbReference>
<gene>
    <name evidence="6" type="primary">Cyt-b5-r_0</name>
    <name evidence="6" type="ORF">B7P43_G14937</name>
</gene>
<feature type="transmembrane region" description="Helical" evidence="4">
    <location>
        <begin position="143"/>
        <end position="161"/>
    </location>
</feature>
<dbReference type="PROSITE" id="PS50255">
    <property type="entry name" value="CYTOCHROME_B5_2"/>
    <property type="match status" value="1"/>
</dbReference>